<evidence type="ECO:0000256" key="3">
    <source>
        <dbReference type="ARBA" id="ARBA00022989"/>
    </source>
</evidence>
<dbReference type="EMBL" id="JABCSC020000002">
    <property type="protein sequence ID" value="NSL55443.1"/>
    <property type="molecule type" value="Genomic_DNA"/>
</dbReference>
<comment type="subcellular location">
    <subcellularLocation>
        <location evidence="1">Membrane</location>
        <topology evidence="1">Multi-pass membrane protein</topology>
    </subcellularLocation>
</comment>
<organism evidence="6 7">
    <name type="scientific">Uliginosibacterium aquaticum</name>
    <dbReference type="NCBI Taxonomy" id="2731212"/>
    <lineage>
        <taxon>Bacteria</taxon>
        <taxon>Pseudomonadati</taxon>
        <taxon>Pseudomonadota</taxon>
        <taxon>Betaproteobacteria</taxon>
        <taxon>Rhodocyclales</taxon>
        <taxon>Zoogloeaceae</taxon>
        <taxon>Uliginosibacterium</taxon>
    </lineage>
</organism>
<gene>
    <name evidence="6" type="ORF">HJ583_010445</name>
</gene>
<protein>
    <submittedName>
        <fullName evidence="6">EI24 domain-containing protein</fullName>
    </submittedName>
</protein>
<evidence type="ECO:0000256" key="4">
    <source>
        <dbReference type="ARBA" id="ARBA00023136"/>
    </source>
</evidence>
<dbReference type="Pfam" id="PF07264">
    <property type="entry name" value="EI24"/>
    <property type="match status" value="1"/>
</dbReference>
<evidence type="ECO:0000313" key="6">
    <source>
        <dbReference type="EMBL" id="NSL55443.1"/>
    </source>
</evidence>
<feature type="transmembrane region" description="Helical" evidence="5">
    <location>
        <begin position="152"/>
        <end position="170"/>
    </location>
</feature>
<feature type="transmembrane region" description="Helical" evidence="5">
    <location>
        <begin position="21"/>
        <end position="44"/>
    </location>
</feature>
<dbReference type="Proteomes" id="UP000778523">
    <property type="component" value="Unassembled WGS sequence"/>
</dbReference>
<reference evidence="6 7" key="1">
    <citation type="submission" date="2020-06" db="EMBL/GenBank/DDBJ databases">
        <title>Draft genome of Uliginosibacterium sp. IMCC34675.</title>
        <authorList>
            <person name="Song J."/>
        </authorList>
    </citation>
    <scope>NUCLEOTIDE SEQUENCE [LARGE SCALE GENOMIC DNA]</scope>
    <source>
        <strain evidence="6 7">IMCC34675</strain>
    </source>
</reference>
<keyword evidence="3 5" id="KW-1133">Transmembrane helix</keyword>
<evidence type="ECO:0000256" key="2">
    <source>
        <dbReference type="ARBA" id="ARBA00022692"/>
    </source>
</evidence>
<keyword evidence="4 5" id="KW-0472">Membrane</keyword>
<proteinExistence type="predicted"/>
<comment type="caution">
    <text evidence="6">The sequence shown here is derived from an EMBL/GenBank/DDBJ whole genome shotgun (WGS) entry which is preliminary data.</text>
</comment>
<name>A0ABX2IFJ7_9RHOO</name>
<evidence type="ECO:0000256" key="1">
    <source>
        <dbReference type="ARBA" id="ARBA00004141"/>
    </source>
</evidence>
<accession>A0ABX2IFJ7</accession>
<dbReference type="RefSeq" id="WP_170021846.1">
    <property type="nucleotide sequence ID" value="NZ_JABCSC020000002.1"/>
</dbReference>
<keyword evidence="7" id="KW-1185">Reference proteome</keyword>
<feature type="transmembrane region" description="Helical" evidence="5">
    <location>
        <begin position="127"/>
        <end position="146"/>
    </location>
</feature>
<sequence>MQRILLAAGRALRSLAEPGMLWHLLWPTLVALLLWGGLAIGYWSEAAQALLQLMRGWPLVGGWFGNGHEIASGLLSFALQVVMLLLMLPLVYVTAAMLVSVFAIGFMLERVAARDYRELEQRRGGSLIGSVTNSAGAFVIFLLVALATLPLWFVPGLGLLLSLTLGAWLNKQCYAYDALMNHADETELARLPRERRNEMWLLALGCGLLGFVPLLNLLAPAFTGLCCVHYLLEALRQERGRPIKDISAE</sequence>
<feature type="transmembrane region" description="Helical" evidence="5">
    <location>
        <begin position="81"/>
        <end position="106"/>
    </location>
</feature>
<feature type="transmembrane region" description="Helical" evidence="5">
    <location>
        <begin position="199"/>
        <end position="232"/>
    </location>
</feature>
<evidence type="ECO:0000313" key="7">
    <source>
        <dbReference type="Proteomes" id="UP000778523"/>
    </source>
</evidence>
<keyword evidence="2 5" id="KW-0812">Transmembrane</keyword>
<evidence type="ECO:0000256" key="5">
    <source>
        <dbReference type="SAM" id="Phobius"/>
    </source>
</evidence>
<dbReference type="InterPro" id="IPR059112">
    <property type="entry name" value="CysZ/EI24"/>
</dbReference>